<reference evidence="3 4" key="1">
    <citation type="journal article" date="2015" name="Nature">
        <title>rRNA introns, odd ribosomes, and small enigmatic genomes across a large radiation of phyla.</title>
        <authorList>
            <person name="Brown C.T."/>
            <person name="Hug L.A."/>
            <person name="Thomas B.C."/>
            <person name="Sharon I."/>
            <person name="Castelle C.J."/>
            <person name="Singh A."/>
            <person name="Wilkins M.J."/>
            <person name="Williams K.H."/>
            <person name="Banfield J.F."/>
        </authorList>
    </citation>
    <scope>NUCLEOTIDE SEQUENCE [LARGE SCALE GENOMIC DNA]</scope>
</reference>
<organism evidence="3 4">
    <name type="scientific">Candidatus Daviesbacteria bacterium GW2011_GWB1_41_5</name>
    <dbReference type="NCBI Taxonomy" id="1618429"/>
    <lineage>
        <taxon>Bacteria</taxon>
        <taxon>Candidatus Daviesiibacteriota</taxon>
    </lineage>
</organism>
<dbReference type="CDD" id="cd09873">
    <property type="entry name" value="PIN_Pae0151-like"/>
    <property type="match status" value="1"/>
</dbReference>
<dbReference type="InterPro" id="IPR002716">
    <property type="entry name" value="PIN_dom"/>
</dbReference>
<dbReference type="SUPFAM" id="SSF88723">
    <property type="entry name" value="PIN domain-like"/>
    <property type="match status" value="1"/>
</dbReference>
<evidence type="ECO:0000313" key="3">
    <source>
        <dbReference type="EMBL" id="KKS13694.1"/>
    </source>
</evidence>
<dbReference type="InterPro" id="IPR051619">
    <property type="entry name" value="TypeII_TA_RNase_PINc/VapC"/>
</dbReference>
<dbReference type="EMBL" id="LCBN01000020">
    <property type="protein sequence ID" value="KKS13694.1"/>
    <property type="molecule type" value="Genomic_DNA"/>
</dbReference>
<dbReference type="Gene3D" id="3.40.50.1010">
    <property type="entry name" value="5'-nuclease"/>
    <property type="match status" value="1"/>
</dbReference>
<name>A0A0G0WLS0_9BACT</name>
<evidence type="ECO:0000256" key="1">
    <source>
        <dbReference type="ARBA" id="ARBA00022842"/>
    </source>
</evidence>
<dbReference type="PANTHER" id="PTHR35901">
    <property type="entry name" value="RIBONUCLEASE VAPC3"/>
    <property type="match status" value="1"/>
</dbReference>
<evidence type="ECO:0000313" key="4">
    <source>
        <dbReference type="Proteomes" id="UP000034753"/>
    </source>
</evidence>
<accession>A0A0G0WLS0</accession>
<evidence type="ECO:0000259" key="2">
    <source>
        <dbReference type="Pfam" id="PF01850"/>
    </source>
</evidence>
<protein>
    <recommendedName>
        <fullName evidence="2">PIN domain-containing protein</fullName>
    </recommendedName>
</protein>
<dbReference type="InterPro" id="IPR044153">
    <property type="entry name" value="PIN_Pae0151-like"/>
</dbReference>
<dbReference type="PANTHER" id="PTHR35901:SF1">
    <property type="entry name" value="EXONUCLEASE VAPC9"/>
    <property type="match status" value="1"/>
</dbReference>
<gene>
    <name evidence="3" type="ORF">UU67_C0020G0015</name>
</gene>
<sequence length="139" mass="15409">MKTLVVDTSVFIKWLNKNNEQGLDSADKILQDVKNGQVELIVPELIKYEIGNVLLKGKQLTPNQAYTSLGTAYSLPVTFVSESEQQAKETYSLAHNLGVSYYDASFMSLAKQCNATLVTDNIKDQGRGSNIKVVTLKDY</sequence>
<proteinExistence type="predicted"/>
<comment type="caution">
    <text evidence="3">The sequence shown here is derived from an EMBL/GenBank/DDBJ whole genome shotgun (WGS) entry which is preliminary data.</text>
</comment>
<keyword evidence="1" id="KW-0460">Magnesium</keyword>
<dbReference type="Proteomes" id="UP000034753">
    <property type="component" value="Unassembled WGS sequence"/>
</dbReference>
<dbReference type="Pfam" id="PF01850">
    <property type="entry name" value="PIN"/>
    <property type="match status" value="1"/>
</dbReference>
<feature type="domain" description="PIN" evidence="2">
    <location>
        <begin position="5"/>
        <end position="121"/>
    </location>
</feature>
<dbReference type="AlphaFoldDB" id="A0A0G0WLS0"/>
<dbReference type="InterPro" id="IPR029060">
    <property type="entry name" value="PIN-like_dom_sf"/>
</dbReference>